<dbReference type="Gene3D" id="3.40.50.720">
    <property type="entry name" value="NAD(P)-binding Rossmann-like Domain"/>
    <property type="match status" value="1"/>
</dbReference>
<dbReference type="InterPro" id="IPR036291">
    <property type="entry name" value="NAD(P)-bd_dom_sf"/>
</dbReference>
<organism evidence="2 3">
    <name type="scientific">Pilimelia columellifera subsp. columellifera</name>
    <dbReference type="NCBI Taxonomy" id="706583"/>
    <lineage>
        <taxon>Bacteria</taxon>
        <taxon>Bacillati</taxon>
        <taxon>Actinomycetota</taxon>
        <taxon>Actinomycetes</taxon>
        <taxon>Micromonosporales</taxon>
        <taxon>Micromonosporaceae</taxon>
        <taxon>Pilimelia</taxon>
    </lineage>
</organism>
<dbReference type="InterPro" id="IPR016040">
    <property type="entry name" value="NAD(P)-bd_dom"/>
</dbReference>
<feature type="domain" description="NAD(P)-binding" evidence="1">
    <location>
        <begin position="8"/>
        <end position="133"/>
    </location>
</feature>
<dbReference type="SUPFAM" id="SSF51735">
    <property type="entry name" value="NAD(P)-binding Rossmann-fold domains"/>
    <property type="match status" value="1"/>
</dbReference>
<dbReference type="Proteomes" id="UP001499978">
    <property type="component" value="Unassembled WGS sequence"/>
</dbReference>
<protein>
    <submittedName>
        <fullName evidence="2">NAD(P)H-binding protein</fullName>
    </submittedName>
</protein>
<dbReference type="EMBL" id="BAAARY010000006">
    <property type="protein sequence ID" value="GAA2520652.1"/>
    <property type="molecule type" value="Genomic_DNA"/>
</dbReference>
<comment type="caution">
    <text evidence="2">The sequence shown here is derived from an EMBL/GenBank/DDBJ whole genome shotgun (WGS) entry which is preliminary data.</text>
</comment>
<evidence type="ECO:0000313" key="3">
    <source>
        <dbReference type="Proteomes" id="UP001499978"/>
    </source>
</evidence>
<proteinExistence type="predicted"/>
<dbReference type="InterPro" id="IPR051207">
    <property type="entry name" value="ComplexI_NDUFA9_subunit"/>
</dbReference>
<name>A0ABN3NG39_9ACTN</name>
<evidence type="ECO:0000259" key="1">
    <source>
        <dbReference type="Pfam" id="PF13460"/>
    </source>
</evidence>
<sequence>MSAIAVTGSSGRLGRMLVPMLTLAGHDVRTMSRRDGAGDHTVDLRTGRGLDEALRGVETVVHLATSNGSADTTMTRTLTAATERSQTSHLVLLSIVGVDRIPLAYYRHKLAAEQIVLNSRTPATVLRATQFHELLDAFFHAQRRLPLRLAPALPVQPIAARDVAQRITALVAQLPAGRQPDLGGPQQITWSEASALWGAAHRPRQRSITIRVPGATARAIRDGHGLVPGPAHGELSYTDHVRAAAEQADGER</sequence>
<dbReference type="PANTHER" id="PTHR12126">
    <property type="entry name" value="NADH-UBIQUINONE OXIDOREDUCTASE 39 KDA SUBUNIT-RELATED"/>
    <property type="match status" value="1"/>
</dbReference>
<reference evidence="2 3" key="1">
    <citation type="journal article" date="2019" name="Int. J. Syst. Evol. Microbiol.">
        <title>The Global Catalogue of Microorganisms (GCM) 10K type strain sequencing project: providing services to taxonomists for standard genome sequencing and annotation.</title>
        <authorList>
            <consortium name="The Broad Institute Genomics Platform"/>
            <consortium name="The Broad Institute Genome Sequencing Center for Infectious Disease"/>
            <person name="Wu L."/>
            <person name="Ma J."/>
        </authorList>
    </citation>
    <scope>NUCLEOTIDE SEQUENCE [LARGE SCALE GENOMIC DNA]</scope>
    <source>
        <strain evidence="2 3">JCM 3367</strain>
    </source>
</reference>
<keyword evidence="3" id="KW-1185">Reference proteome</keyword>
<accession>A0ABN3NG39</accession>
<dbReference type="PANTHER" id="PTHR12126:SF11">
    <property type="entry name" value="NADH DEHYDROGENASE [UBIQUINONE] 1 ALPHA SUBCOMPLEX SUBUNIT 9, MITOCHONDRIAL"/>
    <property type="match status" value="1"/>
</dbReference>
<dbReference type="RefSeq" id="WP_344171139.1">
    <property type="nucleotide sequence ID" value="NZ_BAAARY010000006.1"/>
</dbReference>
<dbReference type="Pfam" id="PF13460">
    <property type="entry name" value="NAD_binding_10"/>
    <property type="match status" value="1"/>
</dbReference>
<gene>
    <name evidence="2" type="ORF">GCM10010201_17810</name>
</gene>
<evidence type="ECO:0000313" key="2">
    <source>
        <dbReference type="EMBL" id="GAA2520652.1"/>
    </source>
</evidence>